<dbReference type="PANTHER" id="PTHR38600">
    <property type="entry name" value="TRANSCRIPTIONAL REGULATORY PROTEIN"/>
    <property type="match status" value="1"/>
</dbReference>
<dbReference type="SUPFAM" id="SSF46785">
    <property type="entry name" value="Winged helix' DNA-binding domain"/>
    <property type="match status" value="1"/>
</dbReference>
<dbReference type="Pfam" id="PF12840">
    <property type="entry name" value="HTH_20"/>
    <property type="match status" value="1"/>
</dbReference>
<dbReference type="RefSeq" id="WP_196102179.1">
    <property type="nucleotide sequence ID" value="NZ_CP064942.1"/>
</dbReference>
<dbReference type="InterPro" id="IPR036390">
    <property type="entry name" value="WH_DNA-bd_sf"/>
</dbReference>
<dbReference type="CDD" id="cd00090">
    <property type="entry name" value="HTH_ARSR"/>
    <property type="match status" value="1"/>
</dbReference>
<dbReference type="NCBIfam" id="NF033788">
    <property type="entry name" value="HTH_metalloreg"/>
    <property type="match status" value="1"/>
</dbReference>
<reference evidence="2 3" key="1">
    <citation type="submission" date="2020-11" db="EMBL/GenBank/DDBJ databases">
        <title>Description of Pontivivens ytuae sp. nov. isolated from deep sea sediment of Mariana Trench.</title>
        <authorList>
            <person name="Wang Z."/>
            <person name="Sun Q.-L."/>
            <person name="Xu X.-D."/>
            <person name="Tang Y.-Z."/>
            <person name="Zhang J."/>
        </authorList>
    </citation>
    <scope>NUCLEOTIDE SEQUENCE [LARGE SCALE GENOMIC DNA]</scope>
    <source>
        <strain evidence="2 3">MT2928</strain>
    </source>
</reference>
<dbReference type="GO" id="GO:0003700">
    <property type="term" value="F:DNA-binding transcription factor activity"/>
    <property type="evidence" value="ECO:0007669"/>
    <property type="project" value="InterPro"/>
</dbReference>
<evidence type="ECO:0000259" key="1">
    <source>
        <dbReference type="PROSITE" id="PS50987"/>
    </source>
</evidence>
<protein>
    <submittedName>
        <fullName evidence="2">Winged helix-turn-helix transcriptional regulator</fullName>
    </submittedName>
</protein>
<dbReference type="KEGG" id="poz:I0K15_14280"/>
<dbReference type="PROSITE" id="PS50987">
    <property type="entry name" value="HTH_ARSR_2"/>
    <property type="match status" value="1"/>
</dbReference>
<dbReference type="PRINTS" id="PR00778">
    <property type="entry name" value="HTHARSR"/>
</dbReference>
<sequence length="112" mass="12750">MAYHDSALDAVFRALSDPTRRAMIARLERGPAAVGELAEPLEMALPSVLKHLRVLEEAGLVASEKVGRVRTCRLEAERMADAERWIAERRRAWSARLDRLEAMLEEERDHET</sequence>
<dbReference type="InterPro" id="IPR036388">
    <property type="entry name" value="WH-like_DNA-bd_sf"/>
</dbReference>
<organism evidence="2 3">
    <name type="scientific">Pontivivens ytuae</name>
    <dbReference type="NCBI Taxonomy" id="2789856"/>
    <lineage>
        <taxon>Bacteria</taxon>
        <taxon>Pseudomonadati</taxon>
        <taxon>Pseudomonadota</taxon>
        <taxon>Alphaproteobacteria</taxon>
        <taxon>Rhodobacterales</taxon>
        <taxon>Paracoccaceae</taxon>
        <taxon>Pontivivens</taxon>
    </lineage>
</organism>
<feature type="domain" description="HTH arsR-type" evidence="1">
    <location>
        <begin position="1"/>
        <end position="94"/>
    </location>
</feature>
<gene>
    <name evidence="2" type="ORF">I0K15_14280</name>
</gene>
<dbReference type="SMART" id="SM00418">
    <property type="entry name" value="HTH_ARSR"/>
    <property type="match status" value="1"/>
</dbReference>
<evidence type="ECO:0000313" key="2">
    <source>
        <dbReference type="EMBL" id="QPH52968.1"/>
    </source>
</evidence>
<dbReference type="AlphaFoldDB" id="A0A7S9QB99"/>
<accession>A0A7S9QB99</accession>
<keyword evidence="3" id="KW-1185">Reference proteome</keyword>
<dbReference type="InterPro" id="IPR001845">
    <property type="entry name" value="HTH_ArsR_DNA-bd_dom"/>
</dbReference>
<dbReference type="InterPro" id="IPR011991">
    <property type="entry name" value="ArsR-like_HTH"/>
</dbReference>
<evidence type="ECO:0000313" key="3">
    <source>
        <dbReference type="Proteomes" id="UP000594800"/>
    </source>
</evidence>
<dbReference type="PANTHER" id="PTHR38600:SF2">
    <property type="entry name" value="SLL0088 PROTEIN"/>
    <property type="match status" value="1"/>
</dbReference>
<dbReference type="Proteomes" id="UP000594800">
    <property type="component" value="Chromosome"/>
</dbReference>
<dbReference type="EMBL" id="CP064942">
    <property type="protein sequence ID" value="QPH52968.1"/>
    <property type="molecule type" value="Genomic_DNA"/>
</dbReference>
<proteinExistence type="predicted"/>
<name>A0A7S9QB99_9RHOB</name>
<dbReference type="Gene3D" id="1.10.10.10">
    <property type="entry name" value="Winged helix-like DNA-binding domain superfamily/Winged helix DNA-binding domain"/>
    <property type="match status" value="1"/>
</dbReference>